<dbReference type="PANTHER" id="PTHR42978:SF6">
    <property type="entry name" value="QUORUM-QUENCHING LACTONASE YTNP-RELATED"/>
    <property type="match status" value="1"/>
</dbReference>
<dbReference type="InterPro" id="IPR036866">
    <property type="entry name" value="RibonucZ/Hydroxyglut_hydro"/>
</dbReference>
<evidence type="ECO:0000259" key="5">
    <source>
        <dbReference type="SMART" id="SM00849"/>
    </source>
</evidence>
<dbReference type="Proteomes" id="UP001165667">
    <property type="component" value="Unassembled WGS sequence"/>
</dbReference>
<evidence type="ECO:0000256" key="4">
    <source>
        <dbReference type="ARBA" id="ARBA00022833"/>
    </source>
</evidence>
<organism evidence="6 7">
    <name type="scientific">Lichenifustis flavocetrariae</name>
    <dbReference type="NCBI Taxonomy" id="2949735"/>
    <lineage>
        <taxon>Bacteria</taxon>
        <taxon>Pseudomonadati</taxon>
        <taxon>Pseudomonadota</taxon>
        <taxon>Alphaproteobacteria</taxon>
        <taxon>Hyphomicrobiales</taxon>
        <taxon>Lichenihabitantaceae</taxon>
        <taxon>Lichenifustis</taxon>
    </lineage>
</organism>
<evidence type="ECO:0000256" key="1">
    <source>
        <dbReference type="ARBA" id="ARBA00007749"/>
    </source>
</evidence>
<dbReference type="PANTHER" id="PTHR42978">
    <property type="entry name" value="QUORUM-QUENCHING LACTONASE YTNP-RELATED-RELATED"/>
    <property type="match status" value="1"/>
</dbReference>
<dbReference type="CDD" id="cd07720">
    <property type="entry name" value="OPHC2-like_MBL-fold"/>
    <property type="match status" value="1"/>
</dbReference>
<dbReference type="EMBL" id="JAMOIM010000004">
    <property type="protein sequence ID" value="MCW6508166.1"/>
    <property type="molecule type" value="Genomic_DNA"/>
</dbReference>
<keyword evidence="2" id="KW-0479">Metal-binding</keyword>
<dbReference type="GO" id="GO:0046872">
    <property type="term" value="F:metal ion binding"/>
    <property type="evidence" value="ECO:0007669"/>
    <property type="project" value="UniProtKB-KW"/>
</dbReference>
<sequence>MDQLSQRVGRYNVALLKDGIFDAPPEVLTHVGGADQQAAMLARWGQSRVQMAVNCFLLDDDGDVTLVDAGTGTAWGAAFGHARAALDRRGIAPDRVARVLLTHIHGDHALGLFGPHDEAYFRNAEILVPARDLAYFTDELSRATVPKARQGGFDIATKLQHVYRGRIRTFAEGHVLPEVEALPLPGHTPGHTGYLIGSDAKKLLIWADLLHIADLQAADPNVGLVFDLDAGQAAQTRRTALGRAAEKGWTVAGAHVDGFLKVVTSHGSFACVPA</sequence>
<accession>A0AA41YT92</accession>
<dbReference type="Gene3D" id="3.60.15.10">
    <property type="entry name" value="Ribonuclease Z/Hydroxyacylglutathione hydrolase-like"/>
    <property type="match status" value="1"/>
</dbReference>
<keyword evidence="3" id="KW-0378">Hydrolase</keyword>
<evidence type="ECO:0000256" key="3">
    <source>
        <dbReference type="ARBA" id="ARBA00022801"/>
    </source>
</evidence>
<proteinExistence type="inferred from homology"/>
<keyword evidence="4" id="KW-0862">Zinc</keyword>
<dbReference type="SMART" id="SM00849">
    <property type="entry name" value="Lactamase_B"/>
    <property type="match status" value="1"/>
</dbReference>
<evidence type="ECO:0000313" key="7">
    <source>
        <dbReference type="Proteomes" id="UP001165667"/>
    </source>
</evidence>
<dbReference type="SUPFAM" id="SSF56281">
    <property type="entry name" value="Metallo-hydrolase/oxidoreductase"/>
    <property type="match status" value="1"/>
</dbReference>
<dbReference type="Pfam" id="PF00753">
    <property type="entry name" value="Lactamase_B"/>
    <property type="match status" value="1"/>
</dbReference>
<evidence type="ECO:0000256" key="2">
    <source>
        <dbReference type="ARBA" id="ARBA00022723"/>
    </source>
</evidence>
<comment type="caution">
    <text evidence="6">The sequence shown here is derived from an EMBL/GenBank/DDBJ whole genome shotgun (WGS) entry which is preliminary data.</text>
</comment>
<reference evidence="6" key="1">
    <citation type="submission" date="2022-05" db="EMBL/GenBank/DDBJ databases">
        <authorList>
            <person name="Pankratov T."/>
        </authorList>
    </citation>
    <scope>NUCLEOTIDE SEQUENCE</scope>
    <source>
        <strain evidence="6">BP6-180914</strain>
    </source>
</reference>
<feature type="domain" description="Metallo-beta-lactamase" evidence="5">
    <location>
        <begin position="52"/>
        <end position="255"/>
    </location>
</feature>
<name>A0AA41YT92_9HYPH</name>
<dbReference type="InterPro" id="IPR001279">
    <property type="entry name" value="Metallo-B-lactamas"/>
</dbReference>
<comment type="similarity">
    <text evidence="1">Belongs to the metallo-beta-lactamase superfamily.</text>
</comment>
<gene>
    <name evidence="6" type="ORF">M8523_09030</name>
</gene>
<dbReference type="InterPro" id="IPR051013">
    <property type="entry name" value="MBL_superfamily_lactonases"/>
</dbReference>
<dbReference type="AlphaFoldDB" id="A0AA41YT92"/>
<dbReference type="RefSeq" id="WP_282584509.1">
    <property type="nucleotide sequence ID" value="NZ_JAMOIM010000004.1"/>
</dbReference>
<keyword evidence="7" id="KW-1185">Reference proteome</keyword>
<dbReference type="GO" id="GO:0016787">
    <property type="term" value="F:hydrolase activity"/>
    <property type="evidence" value="ECO:0007669"/>
    <property type="project" value="UniProtKB-KW"/>
</dbReference>
<protein>
    <submittedName>
        <fullName evidence="6">MBL fold metallo-hydrolase</fullName>
    </submittedName>
</protein>
<evidence type="ECO:0000313" key="6">
    <source>
        <dbReference type="EMBL" id="MCW6508166.1"/>
    </source>
</evidence>